<feature type="region of interest" description="Disordered" evidence="11">
    <location>
        <begin position="317"/>
        <end position="343"/>
    </location>
</feature>
<name>A0A9W5TCB7_BABOV</name>
<dbReference type="GO" id="GO:0005634">
    <property type="term" value="C:nucleus"/>
    <property type="evidence" value="ECO:0007669"/>
    <property type="project" value="UniProtKB-ARBA"/>
</dbReference>
<evidence type="ECO:0000256" key="9">
    <source>
        <dbReference type="ARBA" id="ARBA00047899"/>
    </source>
</evidence>
<dbReference type="Gene3D" id="1.10.510.10">
    <property type="entry name" value="Transferase(Phosphotransferase) domain 1"/>
    <property type="match status" value="1"/>
</dbReference>
<dbReference type="FunFam" id="3.30.200.20:FF:000151">
    <property type="entry name" value="G2-specific protein kinase nimA"/>
    <property type="match status" value="1"/>
</dbReference>
<dbReference type="AlphaFoldDB" id="A0A9W5TCB7"/>
<comment type="catalytic activity">
    <reaction evidence="9">
        <text>L-threonyl-[protein] + ATP = O-phospho-L-threonyl-[protein] + ADP + H(+)</text>
        <dbReference type="Rhea" id="RHEA:46608"/>
        <dbReference type="Rhea" id="RHEA-COMP:11060"/>
        <dbReference type="Rhea" id="RHEA-COMP:11605"/>
        <dbReference type="ChEBI" id="CHEBI:15378"/>
        <dbReference type="ChEBI" id="CHEBI:30013"/>
        <dbReference type="ChEBI" id="CHEBI:30616"/>
        <dbReference type="ChEBI" id="CHEBI:61977"/>
        <dbReference type="ChEBI" id="CHEBI:456216"/>
        <dbReference type="EC" id="2.7.11.1"/>
    </reaction>
</comment>
<dbReference type="PANTHER" id="PTHR44899:SF10">
    <property type="entry name" value="NIMA-RELATED KINASE 2"/>
    <property type="match status" value="1"/>
</dbReference>
<keyword evidence="3" id="KW-0132">Cell division</keyword>
<keyword evidence="8" id="KW-0131">Cell cycle</keyword>
<evidence type="ECO:0000256" key="6">
    <source>
        <dbReference type="ARBA" id="ARBA00022777"/>
    </source>
</evidence>
<dbReference type="OrthoDB" id="248923at2759"/>
<comment type="caution">
    <text evidence="13">The sequence shown here is derived from an EMBL/GenBank/DDBJ whole genome shotgun (WGS) entry which is preliminary data.</text>
</comment>
<evidence type="ECO:0000256" key="11">
    <source>
        <dbReference type="SAM" id="MobiDB-lite"/>
    </source>
</evidence>
<evidence type="ECO:0000256" key="10">
    <source>
        <dbReference type="ARBA" id="ARBA00048679"/>
    </source>
</evidence>
<dbReference type="PANTHER" id="PTHR44899">
    <property type="entry name" value="CAMK FAMILY PROTEIN KINASE"/>
    <property type="match status" value="1"/>
</dbReference>
<proteinExistence type="predicted"/>
<evidence type="ECO:0000256" key="2">
    <source>
        <dbReference type="ARBA" id="ARBA00022527"/>
    </source>
</evidence>
<evidence type="ECO:0000256" key="4">
    <source>
        <dbReference type="ARBA" id="ARBA00022679"/>
    </source>
</evidence>
<gene>
    <name evidence="13" type="ORF">BaOVIS_024700</name>
</gene>
<evidence type="ECO:0000256" key="7">
    <source>
        <dbReference type="ARBA" id="ARBA00022840"/>
    </source>
</evidence>
<evidence type="ECO:0000259" key="12">
    <source>
        <dbReference type="PROSITE" id="PS50011"/>
    </source>
</evidence>
<protein>
    <recommendedName>
        <fullName evidence="1">non-specific serine/threonine protein kinase</fullName>
        <ecNumber evidence="1">2.7.11.1</ecNumber>
    </recommendedName>
</protein>
<dbReference type="SUPFAM" id="SSF56112">
    <property type="entry name" value="Protein kinase-like (PK-like)"/>
    <property type="match status" value="1"/>
</dbReference>
<evidence type="ECO:0000313" key="14">
    <source>
        <dbReference type="Proteomes" id="UP001057455"/>
    </source>
</evidence>
<keyword evidence="5" id="KW-0547">Nucleotide-binding</keyword>
<dbReference type="Proteomes" id="UP001057455">
    <property type="component" value="Unassembled WGS sequence"/>
</dbReference>
<keyword evidence="14" id="KW-1185">Reference proteome</keyword>
<dbReference type="GO" id="GO:0004674">
    <property type="term" value="F:protein serine/threonine kinase activity"/>
    <property type="evidence" value="ECO:0007669"/>
    <property type="project" value="UniProtKB-KW"/>
</dbReference>
<accession>A0A9W5TCB7</accession>
<dbReference type="GO" id="GO:0051301">
    <property type="term" value="P:cell division"/>
    <property type="evidence" value="ECO:0007669"/>
    <property type="project" value="UniProtKB-KW"/>
</dbReference>
<keyword evidence="4" id="KW-0808">Transferase</keyword>
<dbReference type="InterPro" id="IPR051131">
    <property type="entry name" value="NEK_Ser/Thr_kinase_NIMA"/>
</dbReference>
<evidence type="ECO:0000313" key="13">
    <source>
        <dbReference type="EMBL" id="GFE55066.1"/>
    </source>
</evidence>
<dbReference type="PROSITE" id="PS00108">
    <property type="entry name" value="PROTEIN_KINASE_ST"/>
    <property type="match status" value="1"/>
</dbReference>
<feature type="domain" description="Protein kinase" evidence="12">
    <location>
        <begin position="11"/>
        <end position="293"/>
    </location>
</feature>
<keyword evidence="2" id="KW-0723">Serine/threonine-protein kinase</keyword>
<keyword evidence="7" id="KW-0067">ATP-binding</keyword>
<evidence type="ECO:0000256" key="3">
    <source>
        <dbReference type="ARBA" id="ARBA00022618"/>
    </source>
</evidence>
<dbReference type="Pfam" id="PF00069">
    <property type="entry name" value="Pkinase"/>
    <property type="match status" value="1"/>
</dbReference>
<dbReference type="Gene3D" id="3.30.200.20">
    <property type="entry name" value="Phosphorylase Kinase, domain 1"/>
    <property type="match status" value="1"/>
</dbReference>
<dbReference type="PROSITE" id="PS50011">
    <property type="entry name" value="PROTEIN_KINASE_DOM"/>
    <property type="match status" value="1"/>
</dbReference>
<dbReference type="InterPro" id="IPR000719">
    <property type="entry name" value="Prot_kinase_dom"/>
</dbReference>
<keyword evidence="6 13" id="KW-0418">Kinase</keyword>
<feature type="compositionally biased region" description="Polar residues" evidence="11">
    <location>
        <begin position="317"/>
        <end position="331"/>
    </location>
</feature>
<evidence type="ECO:0000256" key="5">
    <source>
        <dbReference type="ARBA" id="ARBA00022741"/>
    </source>
</evidence>
<dbReference type="SMART" id="SM00220">
    <property type="entry name" value="S_TKc"/>
    <property type="match status" value="1"/>
</dbReference>
<reference evidence="13" key="1">
    <citation type="submission" date="2019-12" db="EMBL/GenBank/DDBJ databases">
        <title>Genome sequence of Babesia ovis.</title>
        <authorList>
            <person name="Yamagishi J."/>
            <person name="Sevinc F."/>
            <person name="Xuan X."/>
        </authorList>
    </citation>
    <scope>NUCLEOTIDE SEQUENCE</scope>
    <source>
        <strain evidence="13">Selcuk</strain>
    </source>
</reference>
<sequence length="996" mass="112837">MASEEEWLAQFETLRRIGAGRFGEVFQVKHKVTGELFCWKVVSYKGLSEKEKEQLVMEVNVMRDLKHPNIVRYVDRVVDRQKHLLYIIMEYCDSGDLGENMRQFHKHYAMVNEQVIFDIALQLLFALAYCHNSSLGPKQGRILHRDLKPQNIFLHSNHKNKERSGYVCKIGDLGLCRSIGMESFAHSCVGTPYYWCPELLLSQSKNYDDKMDMWALGVVLYELSYGKTPFHQATTLAELAQLMKNGVPLPLPGRSRQLNSLLYALLQPDPTRRASAIQCLGFTIWDGPVYDWFWATVNARDREKIYENIVRRTTPRSALSSQAPSECSNLESPHMLTPMPQGPGRMEVRTCTDFIESEDDNVHSMGLARTPRNNVIKTAGNTSSSFLPTASPREEDIAFYRRAANPVTPKSDDILQACLPLYGKDQFPLRFADNSSESSNSGRKAFRVEAQVDNASGITTRQKLHAERMTQQYVCTPTKPRYFTRAAKRQEENNLYTHTSDNSVSGDFDTTTCVRRPESYKPMFADRQTPAFGMSPLQPHTRAADAAPSNTTSVGILIFNSMAPLSPSDISPKVGDFVSKSRLYCTILKEQLMLKKNPALPMQLSCALKKLETAKGVSLREVLNDSGSGHAAETEDKRNGKVDGDIPMLYRDLGWKEPQNFFYVIRPGDYSPLSPDADVVERGGRIGLDFWRWNRDRAPLGYTPPLCTCKRTAEPRVMLQRYALGQSDPVERRVCDNDVCRGLLYIPYSLLEVPLNRTISNGSEFARQVDVPNDTDVYCGSMKHTLVLCTTSAEHEVACLDAIRKSNVLDTLIYDVEPSGFIPYFKKRSDSISLAPLMTVEPIDSDVSDSEENYGFGEAFAVKYGDNGIVIHKYDPTNQEISHVDDAMMRCWMGSEGSGSEPRSQEPVTALKDYVLCELIESFSNERRPLTLSLRGGYIFGRYQEDSRPNLHLESPPHRGRKRRLVETEEHKRLRRELMERAHMHSIMNAIENITS</sequence>
<dbReference type="EC" id="2.7.11.1" evidence="1"/>
<evidence type="ECO:0000256" key="1">
    <source>
        <dbReference type="ARBA" id="ARBA00012513"/>
    </source>
</evidence>
<organism evidence="13 14">
    <name type="scientific">Babesia ovis</name>
    <dbReference type="NCBI Taxonomy" id="5869"/>
    <lineage>
        <taxon>Eukaryota</taxon>
        <taxon>Sar</taxon>
        <taxon>Alveolata</taxon>
        <taxon>Apicomplexa</taxon>
        <taxon>Aconoidasida</taxon>
        <taxon>Piroplasmida</taxon>
        <taxon>Babesiidae</taxon>
        <taxon>Babesia</taxon>
    </lineage>
</organism>
<dbReference type="EMBL" id="BLIY01000017">
    <property type="protein sequence ID" value="GFE55066.1"/>
    <property type="molecule type" value="Genomic_DNA"/>
</dbReference>
<comment type="catalytic activity">
    <reaction evidence="10">
        <text>L-seryl-[protein] + ATP = O-phospho-L-seryl-[protein] + ADP + H(+)</text>
        <dbReference type="Rhea" id="RHEA:17989"/>
        <dbReference type="Rhea" id="RHEA-COMP:9863"/>
        <dbReference type="Rhea" id="RHEA-COMP:11604"/>
        <dbReference type="ChEBI" id="CHEBI:15378"/>
        <dbReference type="ChEBI" id="CHEBI:29999"/>
        <dbReference type="ChEBI" id="CHEBI:30616"/>
        <dbReference type="ChEBI" id="CHEBI:83421"/>
        <dbReference type="ChEBI" id="CHEBI:456216"/>
        <dbReference type="EC" id="2.7.11.1"/>
    </reaction>
</comment>
<dbReference type="GO" id="GO:0007059">
    <property type="term" value="P:chromosome segregation"/>
    <property type="evidence" value="ECO:0007669"/>
    <property type="project" value="UniProtKB-ARBA"/>
</dbReference>
<dbReference type="InterPro" id="IPR008271">
    <property type="entry name" value="Ser/Thr_kinase_AS"/>
</dbReference>
<dbReference type="GO" id="GO:0000278">
    <property type="term" value="P:mitotic cell cycle"/>
    <property type="evidence" value="ECO:0007669"/>
    <property type="project" value="UniProtKB-ARBA"/>
</dbReference>
<dbReference type="GO" id="GO:0005524">
    <property type="term" value="F:ATP binding"/>
    <property type="evidence" value="ECO:0007669"/>
    <property type="project" value="UniProtKB-KW"/>
</dbReference>
<dbReference type="InterPro" id="IPR011009">
    <property type="entry name" value="Kinase-like_dom_sf"/>
</dbReference>
<evidence type="ECO:0000256" key="8">
    <source>
        <dbReference type="ARBA" id="ARBA00023306"/>
    </source>
</evidence>